<accession>A0A5J9SL33</accession>
<feature type="transmembrane region" description="Helical" evidence="2">
    <location>
        <begin position="181"/>
        <end position="202"/>
    </location>
</feature>
<reference evidence="3 4" key="1">
    <citation type="journal article" date="2019" name="Sci. Rep.">
        <title>A high-quality genome of Eragrostis curvula grass provides insights into Poaceae evolution and supports new strategies to enhance forage quality.</title>
        <authorList>
            <person name="Carballo J."/>
            <person name="Santos B.A.C.M."/>
            <person name="Zappacosta D."/>
            <person name="Garbus I."/>
            <person name="Selva J.P."/>
            <person name="Gallo C.A."/>
            <person name="Diaz A."/>
            <person name="Albertini E."/>
            <person name="Caccamo M."/>
            <person name="Echenique V."/>
        </authorList>
    </citation>
    <scope>NUCLEOTIDE SEQUENCE [LARGE SCALE GENOMIC DNA]</scope>
    <source>
        <strain evidence="4">cv. Victoria</strain>
        <tissue evidence="3">Leaf</tissue>
    </source>
</reference>
<evidence type="ECO:0000256" key="2">
    <source>
        <dbReference type="SAM" id="Phobius"/>
    </source>
</evidence>
<dbReference type="Gramene" id="TVT99602">
    <property type="protein sequence ID" value="TVT99602"/>
    <property type="gene ID" value="EJB05_55032"/>
</dbReference>
<feature type="region of interest" description="Disordered" evidence="1">
    <location>
        <begin position="1"/>
        <end position="59"/>
    </location>
</feature>
<sequence>MDLLISASHTDTGSSPSPPSPNSSDSSRPAGRKANSNSPEGRQAKRSSNPAAGLQQSGAMDEKIIDVPAPLPVTSSIDKKKEKKAASIPFLSVEEVFKWAPFQLQVKAFKKNKYRFQMPLLTVQGVLAWALFTFGSVAVTACILAAIAFANIPNPCSESQSCWIPQPPDLTPAQGFEVESFAVGFLWFTVPQAAAATVGLLLSRRRARSRWSLAFVAVVSAAVAHYMQSRSVLVSITADPGDILYMILAGGGAVVFVAGDLLSILSLLIGGTE</sequence>
<name>A0A5J9SL33_9POAL</name>
<protein>
    <submittedName>
        <fullName evidence="3">Uncharacterized protein</fullName>
    </submittedName>
</protein>
<keyword evidence="2" id="KW-0472">Membrane</keyword>
<keyword evidence="2" id="KW-0812">Transmembrane</keyword>
<evidence type="ECO:0000313" key="3">
    <source>
        <dbReference type="EMBL" id="TVT99602.1"/>
    </source>
</evidence>
<dbReference type="EMBL" id="RWGY01000696">
    <property type="protein sequence ID" value="TVT99602.1"/>
    <property type="molecule type" value="Genomic_DNA"/>
</dbReference>
<dbReference type="Proteomes" id="UP000324897">
    <property type="component" value="Unassembled WGS sequence"/>
</dbReference>
<gene>
    <name evidence="3" type="ORF">EJB05_55032</name>
</gene>
<feature type="transmembrane region" description="Helical" evidence="2">
    <location>
        <begin position="120"/>
        <end position="149"/>
    </location>
</feature>
<evidence type="ECO:0000313" key="4">
    <source>
        <dbReference type="Proteomes" id="UP000324897"/>
    </source>
</evidence>
<evidence type="ECO:0000256" key="1">
    <source>
        <dbReference type="SAM" id="MobiDB-lite"/>
    </source>
</evidence>
<dbReference type="AlphaFoldDB" id="A0A5J9SL33"/>
<comment type="caution">
    <text evidence="3">The sequence shown here is derived from an EMBL/GenBank/DDBJ whole genome shotgun (WGS) entry which is preliminary data.</text>
</comment>
<feature type="transmembrane region" description="Helical" evidence="2">
    <location>
        <begin position="211"/>
        <end position="228"/>
    </location>
</feature>
<proteinExistence type="predicted"/>
<keyword evidence="4" id="KW-1185">Reference proteome</keyword>
<keyword evidence="2" id="KW-1133">Transmembrane helix</keyword>
<feature type="transmembrane region" description="Helical" evidence="2">
    <location>
        <begin position="243"/>
        <end position="269"/>
    </location>
</feature>
<feature type="compositionally biased region" description="Polar residues" evidence="1">
    <location>
        <begin position="34"/>
        <end position="58"/>
    </location>
</feature>
<organism evidence="3 4">
    <name type="scientific">Eragrostis curvula</name>
    <name type="common">weeping love grass</name>
    <dbReference type="NCBI Taxonomy" id="38414"/>
    <lineage>
        <taxon>Eukaryota</taxon>
        <taxon>Viridiplantae</taxon>
        <taxon>Streptophyta</taxon>
        <taxon>Embryophyta</taxon>
        <taxon>Tracheophyta</taxon>
        <taxon>Spermatophyta</taxon>
        <taxon>Magnoliopsida</taxon>
        <taxon>Liliopsida</taxon>
        <taxon>Poales</taxon>
        <taxon>Poaceae</taxon>
        <taxon>PACMAD clade</taxon>
        <taxon>Chloridoideae</taxon>
        <taxon>Eragrostideae</taxon>
        <taxon>Eragrostidinae</taxon>
        <taxon>Eragrostis</taxon>
    </lineage>
</organism>